<evidence type="ECO:0008006" key="7">
    <source>
        <dbReference type="Google" id="ProtNLM"/>
    </source>
</evidence>
<feature type="compositionally biased region" description="Polar residues" evidence="1">
    <location>
        <begin position="700"/>
        <end position="711"/>
    </location>
</feature>
<dbReference type="Gene3D" id="3.40.50.1010">
    <property type="entry name" value="5'-nuclease"/>
    <property type="match status" value="1"/>
</dbReference>
<sequence>MDGGGRSAVPPEYSTAKTSVWWDIENCAVPRNCDPHMIAKNISTALGEAGYRGAVSTISAYGDTNGIPASTQHALNSTGISLNHVPAGVKDASDKKILVDMLFWAVDNPAPANYLLISGDRDFSNALHQLRMRRYNILLAQPACVSQALVAAAKNVWLWTSLVVGGQALQNSDTRQAGSASVNQSGNGTSRNSVSESLETKQSMDSESSWMGNQKCNTSEKGYKAKSSWRAASQPNISRTSSSEPLIGSQGLTTESSDSWYQTLDYGLHPASHESKSIPSYPDFAQPYSTYPLPGGAFQNSVTTQVGSVSFDHSGNGTSQNCVSDTLEIKRCMDSESSESGNQNTNAPEKGYKVKSSQRATSQQNKSRTTSSEPVVGSQGLTVEKSDNCNQKLDCGMQPANHVPNAMLPIPNFAQPNTEFLSVGGTELPNSDTTQTSSVNIKQSVNGTLQAFISEILDIKQSMGSESSQSRKQKTNSPGKGDTGSENSQSGKQKTNAPGKGHLGPESSQSGKKKTNAPGKVDTGSERSQSGKQKTKGNMGSESSQSGKQKTKGNMGSESSQSGKQKTNASGKGHKRKSESSQPGKQGINAPGKGHKGKSSQRVASQQNMSRTTSSEPVVGSQGPTMKKSNNCNQKLDCGMQPANHAPETMPPIAKFAQSNSAFLSVGGLKNSDTTQAGSVSVTQSGNGASDTLKIKQPVGSESSQSGNRKTNGPVKGFKVKPSRRARQRKISSTTSGEPVVGSQGRAGSLGSTGSPEFPPEILDLTWNISVALDTLKRDKIAPTEENIADCLRYGEMGLIDFDVRSALNIALECELVVKQKLGKLILYIGKNDKMWPCVNTLDISVNLREAIWNDIHIYLSSSEGRDTIMASECRYHAATMLKKLNCLENLVLGDIFKILTVIITVRKWIAPHKSGWKPLSITLLQPDFGGP</sequence>
<accession>A0AAV9BPG6</accession>
<feature type="compositionally biased region" description="Basic residues" evidence="1">
    <location>
        <begin position="718"/>
        <end position="730"/>
    </location>
</feature>
<feature type="domain" description="OST-HTH associated" evidence="3">
    <location>
        <begin position="872"/>
        <end position="922"/>
    </location>
</feature>
<feature type="compositionally biased region" description="Polar residues" evidence="1">
    <location>
        <begin position="205"/>
        <end position="220"/>
    </location>
</feature>
<organism evidence="5 6">
    <name type="scientific">Acorus gramineus</name>
    <name type="common">Dwarf sweet flag</name>
    <dbReference type="NCBI Taxonomy" id="55184"/>
    <lineage>
        <taxon>Eukaryota</taxon>
        <taxon>Viridiplantae</taxon>
        <taxon>Streptophyta</taxon>
        <taxon>Embryophyta</taxon>
        <taxon>Tracheophyta</taxon>
        <taxon>Spermatophyta</taxon>
        <taxon>Magnoliopsida</taxon>
        <taxon>Liliopsida</taxon>
        <taxon>Acoraceae</taxon>
        <taxon>Acorus</taxon>
    </lineage>
</organism>
<dbReference type="AlphaFoldDB" id="A0AAV9BPG6"/>
<reference evidence="5" key="2">
    <citation type="submission" date="2023-06" db="EMBL/GenBank/DDBJ databases">
        <authorList>
            <person name="Ma L."/>
            <person name="Liu K.-W."/>
            <person name="Li Z."/>
            <person name="Hsiao Y.-Y."/>
            <person name="Qi Y."/>
            <person name="Fu T."/>
            <person name="Tang G."/>
            <person name="Zhang D."/>
            <person name="Sun W.-H."/>
            <person name="Liu D.-K."/>
            <person name="Li Y."/>
            <person name="Chen G.-Z."/>
            <person name="Liu X.-D."/>
            <person name="Liao X.-Y."/>
            <person name="Jiang Y.-T."/>
            <person name="Yu X."/>
            <person name="Hao Y."/>
            <person name="Huang J."/>
            <person name="Zhao X.-W."/>
            <person name="Ke S."/>
            <person name="Chen Y.-Y."/>
            <person name="Wu W.-L."/>
            <person name="Hsu J.-L."/>
            <person name="Lin Y.-F."/>
            <person name="Huang M.-D."/>
            <person name="Li C.-Y."/>
            <person name="Huang L."/>
            <person name="Wang Z.-W."/>
            <person name="Zhao X."/>
            <person name="Zhong W.-Y."/>
            <person name="Peng D.-H."/>
            <person name="Ahmad S."/>
            <person name="Lan S."/>
            <person name="Zhang J.-S."/>
            <person name="Tsai W.-C."/>
            <person name="Van De Peer Y."/>
            <person name="Liu Z.-J."/>
        </authorList>
    </citation>
    <scope>NUCLEOTIDE SEQUENCE</scope>
    <source>
        <strain evidence="5">SCP</strain>
        <tissue evidence="5">Leaves</tissue>
    </source>
</reference>
<dbReference type="GO" id="GO:0004540">
    <property type="term" value="F:RNA nuclease activity"/>
    <property type="evidence" value="ECO:0007669"/>
    <property type="project" value="InterPro"/>
</dbReference>
<feature type="region of interest" description="Disordered" evidence="1">
    <location>
        <begin position="334"/>
        <end position="382"/>
    </location>
</feature>
<evidence type="ECO:0000259" key="2">
    <source>
        <dbReference type="Pfam" id="PF01936"/>
    </source>
</evidence>
<dbReference type="GO" id="GO:0005777">
    <property type="term" value="C:peroxisome"/>
    <property type="evidence" value="ECO:0007669"/>
    <property type="project" value="InterPro"/>
</dbReference>
<evidence type="ECO:0000313" key="5">
    <source>
        <dbReference type="EMBL" id="KAK1278337.1"/>
    </source>
</evidence>
<feature type="region of interest" description="Disordered" evidence="1">
    <location>
        <begin position="462"/>
        <end position="653"/>
    </location>
</feature>
<dbReference type="InterPro" id="IPR021139">
    <property type="entry name" value="NYN"/>
</dbReference>
<reference evidence="5" key="1">
    <citation type="journal article" date="2023" name="Nat. Commun.">
        <title>Diploid and tetraploid genomes of Acorus and the evolution of monocots.</title>
        <authorList>
            <person name="Ma L."/>
            <person name="Liu K.W."/>
            <person name="Li Z."/>
            <person name="Hsiao Y.Y."/>
            <person name="Qi Y."/>
            <person name="Fu T."/>
            <person name="Tang G.D."/>
            <person name="Zhang D."/>
            <person name="Sun W.H."/>
            <person name="Liu D.K."/>
            <person name="Li Y."/>
            <person name="Chen G.Z."/>
            <person name="Liu X.D."/>
            <person name="Liao X.Y."/>
            <person name="Jiang Y.T."/>
            <person name="Yu X."/>
            <person name="Hao Y."/>
            <person name="Huang J."/>
            <person name="Zhao X.W."/>
            <person name="Ke S."/>
            <person name="Chen Y.Y."/>
            <person name="Wu W.L."/>
            <person name="Hsu J.L."/>
            <person name="Lin Y.F."/>
            <person name="Huang M.D."/>
            <person name="Li C.Y."/>
            <person name="Huang L."/>
            <person name="Wang Z.W."/>
            <person name="Zhao X."/>
            <person name="Zhong W.Y."/>
            <person name="Peng D.H."/>
            <person name="Ahmad S."/>
            <person name="Lan S."/>
            <person name="Zhang J.S."/>
            <person name="Tsai W.C."/>
            <person name="Van de Peer Y."/>
            <person name="Liu Z.J."/>
        </authorList>
    </citation>
    <scope>NUCLEOTIDE SEQUENCE</scope>
    <source>
        <strain evidence="5">SCP</strain>
    </source>
</reference>
<evidence type="ECO:0000256" key="1">
    <source>
        <dbReference type="SAM" id="MobiDB-lite"/>
    </source>
</evidence>
<dbReference type="Pfam" id="PF24620">
    <property type="entry name" value="DUF7625"/>
    <property type="match status" value="1"/>
</dbReference>
<feature type="compositionally biased region" description="Polar residues" evidence="1">
    <location>
        <begin position="600"/>
        <end position="634"/>
    </location>
</feature>
<feature type="domain" description="DUF7625" evidence="4">
    <location>
        <begin position="760"/>
        <end position="843"/>
    </location>
</feature>
<feature type="compositionally biased region" description="Polar residues" evidence="1">
    <location>
        <begin position="674"/>
        <end position="690"/>
    </location>
</feature>
<feature type="region of interest" description="Disordered" evidence="1">
    <location>
        <begin position="173"/>
        <end position="254"/>
    </location>
</feature>
<dbReference type="CDD" id="cd10910">
    <property type="entry name" value="PIN_limkain_b1_N_like"/>
    <property type="match status" value="1"/>
</dbReference>
<feature type="compositionally biased region" description="Polar residues" evidence="1">
    <location>
        <begin position="173"/>
        <end position="197"/>
    </location>
</feature>
<dbReference type="EMBL" id="JAUJYN010000002">
    <property type="protein sequence ID" value="KAK1278337.1"/>
    <property type="molecule type" value="Genomic_DNA"/>
</dbReference>
<dbReference type="Pfam" id="PF01936">
    <property type="entry name" value="NYN"/>
    <property type="match status" value="1"/>
</dbReference>
<dbReference type="PANTHER" id="PTHR14379">
    <property type="entry name" value="LIMKAIN B LKAP"/>
    <property type="match status" value="1"/>
</dbReference>
<dbReference type="InterPro" id="IPR025677">
    <property type="entry name" value="OST-HTH-assoc_dom"/>
</dbReference>
<feature type="compositionally biased region" description="Polar residues" evidence="1">
    <location>
        <begin position="355"/>
        <end position="373"/>
    </location>
</feature>
<feature type="domain" description="NYN" evidence="2">
    <location>
        <begin position="17"/>
        <end position="155"/>
    </location>
</feature>
<comment type="caution">
    <text evidence="5">The sequence shown here is derived from an EMBL/GenBank/DDBJ whole genome shotgun (WGS) entry which is preliminary data.</text>
</comment>
<protein>
    <recommendedName>
        <fullName evidence="7">NYN domain-containing protein</fullName>
    </recommendedName>
</protein>
<evidence type="ECO:0000259" key="3">
    <source>
        <dbReference type="Pfam" id="PF14418"/>
    </source>
</evidence>
<feature type="compositionally biased region" description="Polar residues" evidence="1">
    <location>
        <begin position="526"/>
        <end position="570"/>
    </location>
</feature>
<dbReference type="GO" id="GO:0010468">
    <property type="term" value="P:regulation of gene expression"/>
    <property type="evidence" value="ECO:0007669"/>
    <property type="project" value="InterPro"/>
</dbReference>
<dbReference type="InterPro" id="IPR024768">
    <property type="entry name" value="Marf1"/>
</dbReference>
<keyword evidence="6" id="KW-1185">Reference proteome</keyword>
<dbReference type="PANTHER" id="PTHR14379:SF3">
    <property type="entry name" value="MEIOSIS REGULATOR AND MRNA STABILITY FACTOR 1"/>
    <property type="match status" value="1"/>
</dbReference>
<gene>
    <name evidence="5" type="ORF">QJS04_geneDACA015807</name>
</gene>
<evidence type="ECO:0000259" key="4">
    <source>
        <dbReference type="Pfam" id="PF24620"/>
    </source>
</evidence>
<feature type="compositionally biased region" description="Polar residues" evidence="1">
    <location>
        <begin position="462"/>
        <end position="496"/>
    </location>
</feature>
<feature type="compositionally biased region" description="Polar residues" evidence="1">
    <location>
        <begin position="338"/>
        <end position="347"/>
    </location>
</feature>
<name>A0AAV9BPG6_ACOGR</name>
<dbReference type="InterPro" id="IPR056042">
    <property type="entry name" value="DUF7625"/>
</dbReference>
<proteinExistence type="predicted"/>
<dbReference type="Proteomes" id="UP001179952">
    <property type="component" value="Unassembled WGS sequence"/>
</dbReference>
<feature type="compositionally biased region" description="Polar residues" evidence="1">
    <location>
        <begin position="230"/>
        <end position="254"/>
    </location>
</feature>
<dbReference type="Pfam" id="PF14418">
    <property type="entry name" value="OHA"/>
    <property type="match status" value="1"/>
</dbReference>
<feature type="region of interest" description="Disordered" evidence="1">
    <location>
        <begin position="674"/>
        <end position="755"/>
    </location>
</feature>
<evidence type="ECO:0000313" key="6">
    <source>
        <dbReference type="Proteomes" id="UP001179952"/>
    </source>
</evidence>